<evidence type="ECO:0000313" key="2">
    <source>
        <dbReference type="EMBL" id="BAT00864.1"/>
    </source>
</evidence>
<feature type="region of interest" description="Disordered" evidence="1">
    <location>
        <begin position="1"/>
        <end position="22"/>
    </location>
</feature>
<dbReference type="AlphaFoldDB" id="A0A0P0X4V4"/>
<dbReference type="Proteomes" id="UP000059680">
    <property type="component" value="Chromosome 7"/>
</dbReference>
<reference evidence="3" key="1">
    <citation type="journal article" date="2005" name="Nature">
        <title>The map-based sequence of the rice genome.</title>
        <authorList>
            <consortium name="International rice genome sequencing project (IRGSP)"/>
            <person name="Matsumoto T."/>
            <person name="Wu J."/>
            <person name="Kanamori H."/>
            <person name="Katayose Y."/>
            <person name="Fujisawa M."/>
            <person name="Namiki N."/>
            <person name="Mizuno H."/>
            <person name="Yamamoto K."/>
            <person name="Antonio B.A."/>
            <person name="Baba T."/>
            <person name="Sakata K."/>
            <person name="Nagamura Y."/>
            <person name="Aoki H."/>
            <person name="Arikawa K."/>
            <person name="Arita K."/>
            <person name="Bito T."/>
            <person name="Chiden Y."/>
            <person name="Fujitsuka N."/>
            <person name="Fukunaka R."/>
            <person name="Hamada M."/>
            <person name="Harada C."/>
            <person name="Hayashi A."/>
            <person name="Hijishita S."/>
            <person name="Honda M."/>
            <person name="Hosokawa S."/>
            <person name="Ichikawa Y."/>
            <person name="Idonuma A."/>
            <person name="Iijima M."/>
            <person name="Ikeda M."/>
            <person name="Ikeno M."/>
            <person name="Ito K."/>
            <person name="Ito S."/>
            <person name="Ito T."/>
            <person name="Ito Y."/>
            <person name="Ito Y."/>
            <person name="Iwabuchi A."/>
            <person name="Kamiya K."/>
            <person name="Karasawa W."/>
            <person name="Kurita K."/>
            <person name="Katagiri S."/>
            <person name="Kikuta A."/>
            <person name="Kobayashi H."/>
            <person name="Kobayashi N."/>
            <person name="Machita K."/>
            <person name="Maehara T."/>
            <person name="Masukawa M."/>
            <person name="Mizubayashi T."/>
            <person name="Mukai Y."/>
            <person name="Nagasaki H."/>
            <person name="Nagata Y."/>
            <person name="Naito S."/>
            <person name="Nakashima M."/>
            <person name="Nakama Y."/>
            <person name="Nakamichi Y."/>
            <person name="Nakamura M."/>
            <person name="Meguro A."/>
            <person name="Negishi M."/>
            <person name="Ohta I."/>
            <person name="Ohta T."/>
            <person name="Okamoto M."/>
            <person name="Ono N."/>
            <person name="Saji S."/>
            <person name="Sakaguchi M."/>
            <person name="Sakai K."/>
            <person name="Shibata M."/>
            <person name="Shimokawa T."/>
            <person name="Song J."/>
            <person name="Takazaki Y."/>
            <person name="Terasawa K."/>
            <person name="Tsugane M."/>
            <person name="Tsuji K."/>
            <person name="Ueda S."/>
            <person name="Waki K."/>
            <person name="Yamagata H."/>
            <person name="Yamamoto M."/>
            <person name="Yamamoto S."/>
            <person name="Yamane H."/>
            <person name="Yoshiki S."/>
            <person name="Yoshihara R."/>
            <person name="Yukawa K."/>
            <person name="Zhong H."/>
            <person name="Yano M."/>
            <person name="Yuan Q."/>
            <person name="Ouyang S."/>
            <person name="Liu J."/>
            <person name="Jones K.M."/>
            <person name="Gansberger K."/>
            <person name="Moffat K."/>
            <person name="Hill J."/>
            <person name="Bera J."/>
            <person name="Fadrosh D."/>
            <person name="Jin S."/>
            <person name="Johri S."/>
            <person name="Kim M."/>
            <person name="Overton L."/>
            <person name="Reardon M."/>
            <person name="Tsitrin T."/>
            <person name="Vuong H."/>
            <person name="Weaver B."/>
            <person name="Ciecko A."/>
            <person name="Tallon L."/>
            <person name="Jackson J."/>
            <person name="Pai G."/>
            <person name="Aken S.V."/>
            <person name="Utterback T."/>
            <person name="Reidmuller S."/>
            <person name="Feldblyum T."/>
            <person name="Hsiao J."/>
            <person name="Zismann V."/>
            <person name="Iobst S."/>
            <person name="de Vazeille A.R."/>
            <person name="Buell C.R."/>
            <person name="Ying K."/>
            <person name="Li Y."/>
            <person name="Lu T."/>
            <person name="Huang Y."/>
            <person name="Zhao Q."/>
            <person name="Feng Q."/>
            <person name="Zhang L."/>
            <person name="Zhu J."/>
            <person name="Weng Q."/>
            <person name="Mu J."/>
            <person name="Lu Y."/>
            <person name="Fan D."/>
            <person name="Liu Y."/>
            <person name="Guan J."/>
            <person name="Zhang Y."/>
            <person name="Yu S."/>
            <person name="Liu X."/>
            <person name="Zhang Y."/>
            <person name="Hong G."/>
            <person name="Han B."/>
            <person name="Choisne N."/>
            <person name="Demange N."/>
            <person name="Orjeda G."/>
            <person name="Samain S."/>
            <person name="Cattolico L."/>
            <person name="Pelletier E."/>
            <person name="Couloux A."/>
            <person name="Segurens B."/>
            <person name="Wincker P."/>
            <person name="D'Hont A."/>
            <person name="Scarpelli C."/>
            <person name="Weissenbach J."/>
            <person name="Salanoubat M."/>
            <person name="Quetier F."/>
            <person name="Yu Y."/>
            <person name="Kim H.R."/>
            <person name="Rambo T."/>
            <person name="Currie J."/>
            <person name="Collura K."/>
            <person name="Luo M."/>
            <person name="Yang T."/>
            <person name="Ammiraju J.S.S."/>
            <person name="Engler F."/>
            <person name="Soderlund C."/>
            <person name="Wing R.A."/>
            <person name="Palmer L.E."/>
            <person name="de la Bastide M."/>
            <person name="Spiegel L."/>
            <person name="Nascimento L."/>
            <person name="Zutavern T."/>
            <person name="O'Shaughnessy A."/>
            <person name="Dike S."/>
            <person name="Dedhia N."/>
            <person name="Preston R."/>
            <person name="Balija V."/>
            <person name="McCombie W.R."/>
            <person name="Chow T."/>
            <person name="Chen H."/>
            <person name="Chung M."/>
            <person name="Chen C."/>
            <person name="Shaw J."/>
            <person name="Wu H."/>
            <person name="Hsiao K."/>
            <person name="Chao Y."/>
            <person name="Chu M."/>
            <person name="Cheng C."/>
            <person name="Hour A."/>
            <person name="Lee P."/>
            <person name="Lin S."/>
            <person name="Lin Y."/>
            <person name="Liou J."/>
            <person name="Liu S."/>
            <person name="Hsing Y."/>
            <person name="Raghuvanshi S."/>
            <person name="Mohanty A."/>
            <person name="Bharti A.K."/>
            <person name="Gaur A."/>
            <person name="Gupta V."/>
            <person name="Kumar D."/>
            <person name="Ravi V."/>
            <person name="Vij S."/>
            <person name="Kapur A."/>
            <person name="Khurana P."/>
            <person name="Khurana P."/>
            <person name="Khurana J.P."/>
            <person name="Tyagi A.K."/>
            <person name="Gaikwad K."/>
            <person name="Singh A."/>
            <person name="Dalal V."/>
            <person name="Srivastava S."/>
            <person name="Dixit A."/>
            <person name="Pal A.K."/>
            <person name="Ghazi I.A."/>
            <person name="Yadav M."/>
            <person name="Pandit A."/>
            <person name="Bhargava A."/>
            <person name="Sureshbabu K."/>
            <person name="Batra K."/>
            <person name="Sharma T.R."/>
            <person name="Mohapatra T."/>
            <person name="Singh N.K."/>
            <person name="Messing J."/>
            <person name="Nelson A.B."/>
            <person name="Fuks G."/>
            <person name="Kavchok S."/>
            <person name="Keizer G."/>
            <person name="Linton E."/>
            <person name="Llaca V."/>
            <person name="Song R."/>
            <person name="Tanyolac B."/>
            <person name="Young S."/>
            <person name="Ho-Il K."/>
            <person name="Hahn J.H."/>
            <person name="Sangsakoo G."/>
            <person name="Vanavichit A."/>
            <person name="de Mattos Luiz.A.T."/>
            <person name="Zimmer P.D."/>
            <person name="Malone G."/>
            <person name="Dellagostin O."/>
            <person name="de Oliveira A.C."/>
            <person name="Bevan M."/>
            <person name="Bancroft I."/>
            <person name="Minx P."/>
            <person name="Cordum H."/>
            <person name="Wilson R."/>
            <person name="Cheng Z."/>
            <person name="Jin W."/>
            <person name="Jiang J."/>
            <person name="Leong S.A."/>
            <person name="Iwama H."/>
            <person name="Gojobori T."/>
            <person name="Itoh T."/>
            <person name="Niimura Y."/>
            <person name="Fujii Y."/>
            <person name="Habara T."/>
            <person name="Sakai H."/>
            <person name="Sato Y."/>
            <person name="Wilson G."/>
            <person name="Kumar K."/>
            <person name="McCouch S."/>
            <person name="Juretic N."/>
            <person name="Hoen D."/>
            <person name="Wright S."/>
            <person name="Bruskiewich R."/>
            <person name="Bureau T."/>
            <person name="Miyao A."/>
            <person name="Hirochika H."/>
            <person name="Nishikawa T."/>
            <person name="Kadowaki K."/>
            <person name="Sugiura M."/>
            <person name="Burr B."/>
            <person name="Sasaki T."/>
        </authorList>
    </citation>
    <scope>NUCLEOTIDE SEQUENCE [LARGE SCALE GENOMIC DNA]</scope>
    <source>
        <strain evidence="3">cv. Nipponbare</strain>
    </source>
</reference>
<dbReference type="PaxDb" id="39947-A0A0P0X4V4"/>
<proteinExistence type="predicted"/>
<reference evidence="2 3" key="3">
    <citation type="journal article" date="2013" name="Rice">
        <title>Improvement of the Oryza sativa Nipponbare reference genome using next generation sequence and optical map data.</title>
        <authorList>
            <person name="Kawahara Y."/>
            <person name="de la Bastide M."/>
            <person name="Hamilton J.P."/>
            <person name="Kanamori H."/>
            <person name="McCombie W.R."/>
            <person name="Ouyang S."/>
            <person name="Schwartz D.C."/>
            <person name="Tanaka T."/>
            <person name="Wu J."/>
            <person name="Zhou S."/>
            <person name="Childs K.L."/>
            <person name="Davidson R.M."/>
            <person name="Lin H."/>
            <person name="Quesada-Ocampo L."/>
            <person name="Vaillancourt B."/>
            <person name="Sakai H."/>
            <person name="Lee S.S."/>
            <person name="Kim J."/>
            <person name="Numa H."/>
            <person name="Itoh T."/>
            <person name="Buell C.R."/>
            <person name="Matsumoto T."/>
        </authorList>
    </citation>
    <scope>NUCLEOTIDE SEQUENCE [LARGE SCALE GENOMIC DNA]</scope>
    <source>
        <strain evidence="3">cv. Nipponbare</strain>
    </source>
</reference>
<reference evidence="2 3" key="2">
    <citation type="journal article" date="2013" name="Plant Cell Physiol.">
        <title>Rice Annotation Project Database (RAP-DB): an integrative and interactive database for rice genomics.</title>
        <authorList>
            <person name="Sakai H."/>
            <person name="Lee S.S."/>
            <person name="Tanaka T."/>
            <person name="Numa H."/>
            <person name="Kim J."/>
            <person name="Kawahara Y."/>
            <person name="Wakimoto H."/>
            <person name="Yang C.C."/>
            <person name="Iwamoto M."/>
            <person name="Abe T."/>
            <person name="Yamada Y."/>
            <person name="Muto A."/>
            <person name="Inokuchi H."/>
            <person name="Ikemura T."/>
            <person name="Matsumoto T."/>
            <person name="Sasaki T."/>
            <person name="Itoh T."/>
        </authorList>
    </citation>
    <scope>NUCLEOTIDE SEQUENCE [LARGE SCALE GENOMIC DNA]</scope>
    <source>
        <strain evidence="3">cv. Nipponbare</strain>
    </source>
</reference>
<name>A0A0P0X4V4_ORYSJ</name>
<gene>
    <name evidence="2" type="ordered locus">Os07g0255450</name>
    <name evidence="2" type="ORF">OSNPB_070255450</name>
</gene>
<dbReference type="InParanoid" id="A0A0P0X4V4"/>
<evidence type="ECO:0000313" key="3">
    <source>
        <dbReference type="Proteomes" id="UP000059680"/>
    </source>
</evidence>
<accession>A0A0P0X4V4</accession>
<keyword evidence="3" id="KW-1185">Reference proteome</keyword>
<evidence type="ECO:0000256" key="1">
    <source>
        <dbReference type="SAM" id="MobiDB-lite"/>
    </source>
</evidence>
<organism evidence="2 3">
    <name type="scientific">Oryza sativa subsp. japonica</name>
    <name type="common">Rice</name>
    <dbReference type="NCBI Taxonomy" id="39947"/>
    <lineage>
        <taxon>Eukaryota</taxon>
        <taxon>Viridiplantae</taxon>
        <taxon>Streptophyta</taxon>
        <taxon>Embryophyta</taxon>
        <taxon>Tracheophyta</taxon>
        <taxon>Spermatophyta</taxon>
        <taxon>Magnoliopsida</taxon>
        <taxon>Liliopsida</taxon>
        <taxon>Poales</taxon>
        <taxon>Poaceae</taxon>
        <taxon>BOP clade</taxon>
        <taxon>Oryzoideae</taxon>
        <taxon>Oryzeae</taxon>
        <taxon>Oryzinae</taxon>
        <taxon>Oryza</taxon>
        <taxon>Oryza sativa</taxon>
    </lineage>
</organism>
<dbReference type="EMBL" id="AP014963">
    <property type="protein sequence ID" value="BAT00864.1"/>
    <property type="molecule type" value="Genomic_DNA"/>
</dbReference>
<protein>
    <submittedName>
        <fullName evidence="2">Os07g0255450 protein</fullName>
    </submittedName>
</protein>
<sequence>MGSRSAFSGIEIPSKQHLSPLGCDWPTGARECQLTAAGRGRYSPKGGRVVRRQRQSLLPRKAEGWREKVEGQRGAMQVVASVGTGEDKVAPREAEGAIFLSLNFVVGMGSRELVLVAKL</sequence>